<feature type="transmembrane region" description="Helical" evidence="6">
    <location>
        <begin position="330"/>
        <end position="353"/>
    </location>
</feature>
<evidence type="ECO:0000256" key="5">
    <source>
        <dbReference type="ARBA" id="ARBA00023136"/>
    </source>
</evidence>
<dbReference type="SUPFAM" id="SSF103473">
    <property type="entry name" value="MFS general substrate transporter"/>
    <property type="match status" value="1"/>
</dbReference>
<dbReference type="Gene3D" id="1.20.1250.20">
    <property type="entry name" value="MFS general substrate transporter like domains"/>
    <property type="match status" value="2"/>
</dbReference>
<feature type="transmembrane region" description="Helical" evidence="6">
    <location>
        <begin position="159"/>
        <end position="180"/>
    </location>
</feature>
<accession>A0A1R3H5I6</accession>
<evidence type="ECO:0000256" key="3">
    <source>
        <dbReference type="ARBA" id="ARBA00022692"/>
    </source>
</evidence>
<dbReference type="PANTHER" id="PTHR11654">
    <property type="entry name" value="OLIGOPEPTIDE TRANSPORTER-RELATED"/>
    <property type="match status" value="1"/>
</dbReference>
<evidence type="ECO:0000256" key="1">
    <source>
        <dbReference type="ARBA" id="ARBA00004141"/>
    </source>
</evidence>
<comment type="caution">
    <text evidence="7">The sequence shown here is derived from an EMBL/GenBank/DDBJ whole genome shotgun (WGS) entry which is preliminary data.</text>
</comment>
<proteinExistence type="inferred from homology"/>
<protein>
    <submittedName>
        <fullName evidence="7">Proton-dependent oligopeptide transporter family</fullName>
    </submittedName>
</protein>
<dbReference type="AlphaFoldDB" id="A0A1R3H5I6"/>
<dbReference type="InterPro" id="IPR036259">
    <property type="entry name" value="MFS_trans_sf"/>
</dbReference>
<keyword evidence="5 6" id="KW-0472">Membrane</keyword>
<dbReference type="InterPro" id="IPR000109">
    <property type="entry name" value="POT_fam"/>
</dbReference>
<name>A0A1R3H5I6_9ROSI</name>
<gene>
    <name evidence="7" type="ORF">COLO4_31127</name>
</gene>
<feature type="transmembrane region" description="Helical" evidence="6">
    <location>
        <begin position="240"/>
        <end position="264"/>
    </location>
</feature>
<dbReference type="Pfam" id="PF00854">
    <property type="entry name" value="PTR2"/>
    <property type="match status" value="1"/>
</dbReference>
<dbReference type="Proteomes" id="UP000187203">
    <property type="component" value="Unassembled WGS sequence"/>
</dbReference>
<keyword evidence="4 6" id="KW-1133">Transmembrane helix</keyword>
<comment type="subcellular location">
    <subcellularLocation>
        <location evidence="1">Membrane</location>
        <topology evidence="1">Multi-pass membrane protein</topology>
    </subcellularLocation>
</comment>
<comment type="similarity">
    <text evidence="2">Belongs to the major facilitator superfamily. Proton-dependent oligopeptide transporter (POT/PTR) (TC 2.A.17) family.</text>
</comment>
<dbReference type="GO" id="GO:0016020">
    <property type="term" value="C:membrane"/>
    <property type="evidence" value="ECO:0007669"/>
    <property type="project" value="UniProtKB-SubCell"/>
</dbReference>
<evidence type="ECO:0000256" key="6">
    <source>
        <dbReference type="SAM" id="Phobius"/>
    </source>
</evidence>
<dbReference type="STRING" id="93759.A0A1R3H5I6"/>
<evidence type="ECO:0000256" key="4">
    <source>
        <dbReference type="ARBA" id="ARBA00022989"/>
    </source>
</evidence>
<dbReference type="EMBL" id="AWUE01020823">
    <property type="protein sequence ID" value="OMO65591.1"/>
    <property type="molecule type" value="Genomic_DNA"/>
</dbReference>
<dbReference type="GO" id="GO:0022857">
    <property type="term" value="F:transmembrane transporter activity"/>
    <property type="evidence" value="ECO:0007669"/>
    <property type="project" value="InterPro"/>
</dbReference>
<feature type="transmembrane region" description="Helical" evidence="6">
    <location>
        <begin position="209"/>
        <end position="228"/>
    </location>
</feature>
<feature type="transmembrane region" description="Helical" evidence="6">
    <location>
        <begin position="290"/>
        <end position="310"/>
    </location>
</feature>
<evidence type="ECO:0000256" key="2">
    <source>
        <dbReference type="ARBA" id="ARBA00005982"/>
    </source>
</evidence>
<dbReference type="OrthoDB" id="975446at2759"/>
<feature type="transmembrane region" description="Helical" evidence="6">
    <location>
        <begin position="91"/>
        <end position="110"/>
    </location>
</feature>
<evidence type="ECO:0000313" key="8">
    <source>
        <dbReference type="Proteomes" id="UP000187203"/>
    </source>
</evidence>
<feature type="transmembrane region" description="Helical" evidence="6">
    <location>
        <begin position="116"/>
        <end position="138"/>
    </location>
</feature>
<reference evidence="8" key="1">
    <citation type="submission" date="2013-09" db="EMBL/GenBank/DDBJ databases">
        <title>Corchorus olitorius genome sequencing.</title>
        <authorList>
            <person name="Alam M."/>
            <person name="Haque M.S."/>
            <person name="Islam M.S."/>
            <person name="Emdad E.M."/>
            <person name="Islam M.M."/>
            <person name="Ahmed B."/>
            <person name="Halim A."/>
            <person name="Hossen Q.M.M."/>
            <person name="Hossain M.Z."/>
            <person name="Ahmed R."/>
            <person name="Khan M.M."/>
            <person name="Islam R."/>
            <person name="Rashid M.M."/>
            <person name="Khan S.A."/>
            <person name="Rahman M.S."/>
            <person name="Alam M."/>
            <person name="Yahiya A.S."/>
            <person name="Khan M.S."/>
            <person name="Azam M.S."/>
            <person name="Haque T."/>
            <person name="Lashkar M.Z.H."/>
            <person name="Akhand A.I."/>
            <person name="Morshed G."/>
            <person name="Roy S."/>
            <person name="Uddin K.S."/>
            <person name="Rabeya T."/>
            <person name="Hossain A.S."/>
            <person name="Chowdhury A."/>
            <person name="Snigdha A.R."/>
            <person name="Mortoza M.S."/>
            <person name="Matin S.A."/>
            <person name="Hoque S.M.E."/>
            <person name="Islam M.K."/>
            <person name="Roy D.K."/>
            <person name="Haider R."/>
            <person name="Moosa M.M."/>
            <person name="Elias S.M."/>
            <person name="Hasan A.M."/>
            <person name="Jahan S."/>
            <person name="Shafiuddin M."/>
            <person name="Mahmood N."/>
            <person name="Shommy N.S."/>
        </authorList>
    </citation>
    <scope>NUCLEOTIDE SEQUENCE [LARGE SCALE GENOMIC DNA]</scope>
    <source>
        <strain evidence="8">cv. O-4</strain>
    </source>
</reference>
<keyword evidence="3 6" id="KW-0812">Transmembrane</keyword>
<feature type="transmembrane region" description="Helical" evidence="6">
    <location>
        <begin position="365"/>
        <end position="387"/>
    </location>
</feature>
<organism evidence="7 8">
    <name type="scientific">Corchorus olitorius</name>
    <dbReference type="NCBI Taxonomy" id="93759"/>
    <lineage>
        <taxon>Eukaryota</taxon>
        <taxon>Viridiplantae</taxon>
        <taxon>Streptophyta</taxon>
        <taxon>Embryophyta</taxon>
        <taxon>Tracheophyta</taxon>
        <taxon>Spermatophyta</taxon>
        <taxon>Magnoliopsida</taxon>
        <taxon>eudicotyledons</taxon>
        <taxon>Gunneridae</taxon>
        <taxon>Pentapetalae</taxon>
        <taxon>rosids</taxon>
        <taxon>malvids</taxon>
        <taxon>Malvales</taxon>
        <taxon>Malvaceae</taxon>
        <taxon>Grewioideae</taxon>
        <taxon>Apeibeae</taxon>
        <taxon>Corchorus</taxon>
    </lineage>
</organism>
<keyword evidence="8" id="KW-1185">Reference proteome</keyword>
<sequence>MQGLLLLWLKWKVRLSHNSSIGLFYPALLSLAIGIAGVEAAKEFLLLQFPDKELEEEVVAAVEAAAAAGDQFSQKKKLEEFERTIETRASVWWYAFISVGSIVASTFTSGLSWETTLMVCFILMAVVYSFFCSGNRYYNKKPSTTSFTFLASKFKFRLLPLWTIFLVYSLFQAAGETFFIEQSDRLDDRVDIRIPIYSFNINRIPLSSFYILQNFTSFAISLLSDYLIENRWSTSATTQRLATCVRICFGMVLACGCCMMAWWVEIRRLKLIHDEAESGETQEEFLPMKILWLAPQFFLLGIVNGLVGEVQRHFFYERVPLRFMVFESPFNQALMCIGRFLAALSVLVARNWIHDSIEESRVDKYLLMLAILIFFILIIYIFLSCILDWNIKEEAQSCDQSLALPQELER</sequence>
<evidence type="ECO:0000313" key="7">
    <source>
        <dbReference type="EMBL" id="OMO65591.1"/>
    </source>
</evidence>
<feature type="transmembrane region" description="Helical" evidence="6">
    <location>
        <begin position="20"/>
        <end position="38"/>
    </location>
</feature>